<keyword evidence="1" id="KW-0472">Membrane</keyword>
<dbReference type="InterPro" id="IPR007354">
    <property type="entry name" value="CruF-like"/>
</dbReference>
<dbReference type="RefSeq" id="WP_100366665.1">
    <property type="nucleotide sequence ID" value="NZ_PGTY01000001.1"/>
</dbReference>
<name>A0A2M8WLH5_9RHOB</name>
<organism evidence="2 3">
    <name type="scientific">Yoonia maricola</name>
    <dbReference type="NCBI Taxonomy" id="420999"/>
    <lineage>
        <taxon>Bacteria</taxon>
        <taxon>Pseudomonadati</taxon>
        <taxon>Pseudomonadota</taxon>
        <taxon>Alphaproteobacteria</taxon>
        <taxon>Rhodobacterales</taxon>
        <taxon>Paracoccaceae</taxon>
        <taxon>Yoonia</taxon>
    </lineage>
</organism>
<comment type="caution">
    <text evidence="2">The sequence shown here is derived from an EMBL/GenBank/DDBJ whole genome shotgun (WGS) entry which is preliminary data.</text>
</comment>
<gene>
    <name evidence="2" type="ORF">BC777_0612</name>
</gene>
<keyword evidence="1" id="KW-0812">Transmembrane</keyword>
<dbReference type="Pfam" id="PF04240">
    <property type="entry name" value="Caroten_synth"/>
    <property type="match status" value="1"/>
</dbReference>
<keyword evidence="1" id="KW-1133">Transmembrane helix</keyword>
<keyword evidence="3" id="KW-1185">Reference proteome</keyword>
<evidence type="ECO:0000313" key="2">
    <source>
        <dbReference type="EMBL" id="PJI91773.1"/>
    </source>
</evidence>
<feature type="transmembrane region" description="Helical" evidence="1">
    <location>
        <begin position="227"/>
        <end position="247"/>
    </location>
</feature>
<dbReference type="OrthoDB" id="9811293at2"/>
<feature type="transmembrane region" description="Helical" evidence="1">
    <location>
        <begin position="267"/>
        <end position="291"/>
    </location>
</feature>
<protein>
    <submittedName>
        <fullName evidence="2">Putative membrane protein</fullName>
    </submittedName>
</protein>
<evidence type="ECO:0000256" key="1">
    <source>
        <dbReference type="SAM" id="Phobius"/>
    </source>
</evidence>
<sequence>MNLQTITSNTINEESRSRVGWAMVAIFAIANLFIGYSADDSMIGMLAPFICVLLMSVFSFGHGISRYGAKTMAVFFLFAFAISWSYETLSILTGFPFGNYHYTDVLGPKLWLVPLLIMPAYFAVCYFSWHIAHVLLDHYKDGLSGARLFSVPMLATFVMVMWDVSMDPARATLGQTWVWEDGGAYFGVPFVNFMGWHLCVYTILQAFALYLNRTDKAVGLTGRSHHFLILPVMMYGAIVVEFLSKAVFAEDAVVESLDGHSWHTTDIYSSLALVALYTMAFVTILATFKLLDRRSAI</sequence>
<reference evidence="2 3" key="1">
    <citation type="submission" date="2017-11" db="EMBL/GenBank/DDBJ databases">
        <title>Genomic Encyclopedia of Archaeal and Bacterial Type Strains, Phase II (KMG-II): From Individual Species to Whole Genera.</title>
        <authorList>
            <person name="Goeker M."/>
        </authorList>
    </citation>
    <scope>NUCLEOTIDE SEQUENCE [LARGE SCALE GENOMIC DNA]</scope>
    <source>
        <strain evidence="2 3">DSM 29128</strain>
    </source>
</reference>
<dbReference type="EMBL" id="PGTY01000001">
    <property type="protein sequence ID" value="PJI91773.1"/>
    <property type="molecule type" value="Genomic_DNA"/>
</dbReference>
<evidence type="ECO:0000313" key="3">
    <source>
        <dbReference type="Proteomes" id="UP000228531"/>
    </source>
</evidence>
<dbReference type="PANTHER" id="PTHR39419:SF1">
    <property type="entry name" value="SLL0814 PROTEIN"/>
    <property type="match status" value="1"/>
</dbReference>
<feature type="transmembrane region" description="Helical" evidence="1">
    <location>
        <begin position="73"/>
        <end position="98"/>
    </location>
</feature>
<feature type="transmembrane region" description="Helical" evidence="1">
    <location>
        <begin position="19"/>
        <end position="36"/>
    </location>
</feature>
<feature type="transmembrane region" description="Helical" evidence="1">
    <location>
        <begin position="42"/>
        <end position="61"/>
    </location>
</feature>
<dbReference type="Proteomes" id="UP000228531">
    <property type="component" value="Unassembled WGS sequence"/>
</dbReference>
<feature type="transmembrane region" description="Helical" evidence="1">
    <location>
        <begin position="185"/>
        <end position="211"/>
    </location>
</feature>
<feature type="transmembrane region" description="Helical" evidence="1">
    <location>
        <begin position="148"/>
        <end position="165"/>
    </location>
</feature>
<dbReference type="PANTHER" id="PTHR39419">
    <property type="entry name" value="SLL0814 PROTEIN"/>
    <property type="match status" value="1"/>
</dbReference>
<dbReference type="AlphaFoldDB" id="A0A2M8WLH5"/>
<feature type="transmembrane region" description="Helical" evidence="1">
    <location>
        <begin position="110"/>
        <end position="136"/>
    </location>
</feature>
<accession>A0A2M8WLH5</accession>
<proteinExistence type="predicted"/>